<keyword evidence="17" id="KW-0326">Glycosidase</keyword>
<dbReference type="GO" id="GO:0005694">
    <property type="term" value="C:chromosome"/>
    <property type="evidence" value="ECO:0007669"/>
    <property type="project" value="UniProtKB-SubCell"/>
</dbReference>
<evidence type="ECO:0000256" key="15">
    <source>
        <dbReference type="ARBA" id="ARBA00023242"/>
    </source>
</evidence>
<evidence type="ECO:0000256" key="20">
    <source>
        <dbReference type="ARBA" id="ARBA00081871"/>
    </source>
</evidence>
<evidence type="ECO:0000256" key="7">
    <source>
        <dbReference type="ARBA" id="ARBA00022737"/>
    </source>
</evidence>
<dbReference type="InterPro" id="IPR012319">
    <property type="entry name" value="FPG_cat"/>
</dbReference>
<dbReference type="GO" id="GO:0003684">
    <property type="term" value="F:damaged DNA binding"/>
    <property type="evidence" value="ECO:0007669"/>
    <property type="project" value="InterPro"/>
</dbReference>
<dbReference type="InterPro" id="IPR015886">
    <property type="entry name" value="H2TH_FPG"/>
</dbReference>
<evidence type="ECO:0000256" key="17">
    <source>
        <dbReference type="ARBA" id="ARBA00023295"/>
    </source>
</evidence>
<keyword evidence="10" id="KW-0378">Hydrolase</keyword>
<dbReference type="InterPro" id="IPR010979">
    <property type="entry name" value="Ribosomal_uS13-like_H2TH"/>
</dbReference>
<dbReference type="InterPro" id="IPR015887">
    <property type="entry name" value="DNA_glyclase_Znf_dom_DNA_BS"/>
</dbReference>
<comment type="catalytic activity">
    <reaction evidence="18">
        <text>2'-deoxyribonucleotide-(2'-deoxyribose 5'-phosphate)-2'-deoxyribonucleotide-DNA = a 3'-end 2'-deoxyribonucleotide-(2,3-dehydro-2,3-deoxyribose 5'-phosphate)-DNA + a 5'-end 5'-phospho-2'-deoxyribonucleoside-DNA + H(+)</text>
        <dbReference type="Rhea" id="RHEA:66592"/>
        <dbReference type="Rhea" id="RHEA-COMP:13180"/>
        <dbReference type="Rhea" id="RHEA-COMP:16897"/>
        <dbReference type="Rhea" id="RHEA-COMP:17067"/>
        <dbReference type="ChEBI" id="CHEBI:15378"/>
        <dbReference type="ChEBI" id="CHEBI:136412"/>
        <dbReference type="ChEBI" id="CHEBI:157695"/>
        <dbReference type="ChEBI" id="CHEBI:167181"/>
        <dbReference type="EC" id="4.2.99.18"/>
    </reaction>
</comment>
<dbReference type="EC" id="4.2.99.18" evidence="4"/>
<accession>A0AAV2RE66</accession>
<keyword evidence="13" id="KW-0234">DNA repair</keyword>
<keyword evidence="16" id="KW-0511">Multifunctional enzyme</keyword>
<dbReference type="SUPFAM" id="SSF90209">
    <property type="entry name" value="Ran binding protein zinc finger-like"/>
    <property type="match status" value="1"/>
</dbReference>
<keyword evidence="8" id="KW-0227">DNA damage</keyword>
<dbReference type="GO" id="GO:0006284">
    <property type="term" value="P:base-excision repair"/>
    <property type="evidence" value="ECO:0007669"/>
    <property type="project" value="InterPro"/>
</dbReference>
<dbReference type="InterPro" id="IPR036443">
    <property type="entry name" value="Znf_RanBP2_sf"/>
</dbReference>
<dbReference type="AlphaFoldDB" id="A0AAV2RE66"/>
<evidence type="ECO:0000256" key="14">
    <source>
        <dbReference type="ARBA" id="ARBA00023239"/>
    </source>
</evidence>
<evidence type="ECO:0000256" key="18">
    <source>
        <dbReference type="ARBA" id="ARBA00044632"/>
    </source>
</evidence>
<dbReference type="Proteomes" id="UP001497623">
    <property type="component" value="Unassembled WGS sequence"/>
</dbReference>
<evidence type="ECO:0000256" key="3">
    <source>
        <dbReference type="ARBA" id="ARBA00009409"/>
    </source>
</evidence>
<dbReference type="InterPro" id="IPR010666">
    <property type="entry name" value="Znf_GRF"/>
</dbReference>
<evidence type="ECO:0000256" key="16">
    <source>
        <dbReference type="ARBA" id="ARBA00023268"/>
    </source>
</evidence>
<evidence type="ECO:0000256" key="1">
    <source>
        <dbReference type="ARBA" id="ARBA00004123"/>
    </source>
</evidence>
<evidence type="ECO:0000256" key="13">
    <source>
        <dbReference type="ARBA" id="ARBA00023204"/>
    </source>
</evidence>
<gene>
    <name evidence="27" type="ORF">MNOR_LOCUS22983</name>
</gene>
<evidence type="ECO:0000313" key="27">
    <source>
        <dbReference type="EMBL" id="CAL4122261.1"/>
    </source>
</evidence>
<dbReference type="Pfam" id="PF06831">
    <property type="entry name" value="H2TH"/>
    <property type="match status" value="1"/>
</dbReference>
<evidence type="ECO:0000259" key="24">
    <source>
        <dbReference type="PROSITE" id="PS51066"/>
    </source>
</evidence>
<dbReference type="SMART" id="SM00547">
    <property type="entry name" value="ZnF_RBZ"/>
    <property type="match status" value="1"/>
</dbReference>
<dbReference type="Gene3D" id="1.10.8.50">
    <property type="match status" value="1"/>
</dbReference>
<comment type="subcellular location">
    <subcellularLocation>
        <location evidence="2">Chromosome</location>
    </subcellularLocation>
    <subcellularLocation>
        <location evidence="1">Nucleus</location>
    </subcellularLocation>
</comment>
<dbReference type="PROSITE" id="PS01242">
    <property type="entry name" value="ZF_FPG_1"/>
    <property type="match status" value="1"/>
</dbReference>
<dbReference type="FunFam" id="1.10.8.50:FF:000008">
    <property type="entry name" value="Nei-like DNA glycosylase 3"/>
    <property type="match status" value="1"/>
</dbReference>
<evidence type="ECO:0000259" key="25">
    <source>
        <dbReference type="PROSITE" id="PS51068"/>
    </source>
</evidence>
<evidence type="ECO:0000256" key="2">
    <source>
        <dbReference type="ARBA" id="ARBA00004286"/>
    </source>
</evidence>
<dbReference type="PANTHER" id="PTHR22993">
    <property type="entry name" value="FORMAMIDOPYRIMIDINE-DNA GLYCOSYLASE"/>
    <property type="match status" value="1"/>
</dbReference>
<feature type="domain" description="GRF-type" evidence="26">
    <location>
        <begin position="494"/>
        <end position="534"/>
    </location>
</feature>
<dbReference type="PROSITE" id="PS01358">
    <property type="entry name" value="ZF_RANBP2_1"/>
    <property type="match status" value="1"/>
</dbReference>
<keyword evidence="6" id="KW-0479">Metal-binding</keyword>
<proteinExistence type="inferred from homology"/>
<dbReference type="SMART" id="SM01232">
    <property type="entry name" value="H2TH"/>
    <property type="match status" value="1"/>
</dbReference>
<dbReference type="SUPFAM" id="SSF46946">
    <property type="entry name" value="S13-like H2TH domain"/>
    <property type="match status" value="1"/>
</dbReference>
<dbReference type="GO" id="GO:0005654">
    <property type="term" value="C:nucleoplasm"/>
    <property type="evidence" value="ECO:0007669"/>
    <property type="project" value="UniProtKB-ARBA"/>
</dbReference>
<dbReference type="Pfam" id="PF06839">
    <property type="entry name" value="Zn_ribbon_GRF"/>
    <property type="match status" value="2"/>
</dbReference>
<evidence type="ECO:0000256" key="8">
    <source>
        <dbReference type="ARBA" id="ARBA00022763"/>
    </source>
</evidence>
<dbReference type="PROSITE" id="PS51066">
    <property type="entry name" value="ZF_FPG_2"/>
    <property type="match status" value="1"/>
</dbReference>
<keyword evidence="15" id="KW-0539">Nucleus</keyword>
<feature type="domain" description="FPG-type" evidence="24">
    <location>
        <begin position="222"/>
        <end position="256"/>
    </location>
</feature>
<feature type="domain" description="GRF-type" evidence="26">
    <location>
        <begin position="449"/>
        <end position="490"/>
    </location>
</feature>
<evidence type="ECO:0000259" key="26">
    <source>
        <dbReference type="PROSITE" id="PS51999"/>
    </source>
</evidence>
<dbReference type="GO" id="GO:0019104">
    <property type="term" value="F:DNA N-glycosylase activity"/>
    <property type="evidence" value="ECO:0007669"/>
    <property type="project" value="InterPro"/>
</dbReference>
<dbReference type="GO" id="GO:0008270">
    <property type="term" value="F:zinc ion binding"/>
    <property type="evidence" value="ECO:0007669"/>
    <property type="project" value="UniProtKB-KW"/>
</dbReference>
<dbReference type="PROSITE" id="PS51068">
    <property type="entry name" value="FPG_CAT"/>
    <property type="match status" value="1"/>
</dbReference>
<protein>
    <recommendedName>
        <fullName evidence="19">Endonuclease 8-like 3</fullName>
        <ecNumber evidence="4">4.2.99.18</ecNumber>
    </recommendedName>
    <alternativeName>
        <fullName evidence="20">DNA glycosylase/AP lyase Neil3</fullName>
    </alternativeName>
    <alternativeName>
        <fullName evidence="22">Endonuclease VIII-like 3</fullName>
    </alternativeName>
    <alternativeName>
        <fullName evidence="21">Nei-like protein 3</fullName>
    </alternativeName>
</protein>
<evidence type="ECO:0000256" key="21">
    <source>
        <dbReference type="ARBA" id="ARBA00082922"/>
    </source>
</evidence>
<sequence>MVEGPGCKQNGEKLRSKVLGQKVRAVCGAVTNNTITSFSGIIGLDILEIKTLGKELFVYFDKDICIKIHFMFNGCFRFGSDNRNDLKNEEPVIKIDLTKESFCFYYGKVTLAPVKECEQKYKELIDFDICSPSFNAQQVQSNIMKHPNRLICDVLLDQHILPGVGNVIKNESLFMAGISPSTYVKELSLDIIGHCVLKTREFTMQFAKLRQKGSWSKETKASIHGHQKCIQCSGRIRVCKLGENKRLTYFCPNCQNNSPVITTISTGQENPSMSPTHIPSKVTGKQNQSISKWFKPTISLLPWSCQHCTLINRYSNDKCEVCLQPKELTQDKIVDSPTEYAGVTKRTFNVKVESEKRKSTEKENISAKFKFKKLNNSQDFEKQPNTKSSEINKFKSNTKSITKSNNLIDSTHTKTNNLIDSTNTKTNNVTSSNTTKTNNLANSTNSVVCSGHKKTAKKAQVSKNNENKGRPFFSCGQPQKCNFFKWADDHHPKCSCGRISIQRQCYKNNANNGRYFYCCSQQKGSQCTFFQWVE</sequence>
<evidence type="ECO:0000256" key="11">
    <source>
        <dbReference type="ARBA" id="ARBA00022833"/>
    </source>
</evidence>
<dbReference type="GO" id="GO:0140078">
    <property type="term" value="F:class I DNA-(apurinic or apyrimidinic site) endonuclease activity"/>
    <property type="evidence" value="ECO:0007669"/>
    <property type="project" value="UniProtKB-EC"/>
</dbReference>
<evidence type="ECO:0000256" key="22">
    <source>
        <dbReference type="ARBA" id="ARBA00083341"/>
    </source>
</evidence>
<dbReference type="InterPro" id="IPR001876">
    <property type="entry name" value="Znf_RanBP2"/>
</dbReference>
<evidence type="ECO:0000256" key="5">
    <source>
        <dbReference type="ARBA" id="ARBA00022454"/>
    </source>
</evidence>
<dbReference type="Gene3D" id="3.20.190.10">
    <property type="entry name" value="MutM-like, N-terminal"/>
    <property type="match status" value="1"/>
</dbReference>
<evidence type="ECO:0000256" key="23">
    <source>
        <dbReference type="PROSITE-ProRule" id="PRU00391"/>
    </source>
</evidence>
<evidence type="ECO:0000256" key="6">
    <source>
        <dbReference type="ARBA" id="ARBA00022723"/>
    </source>
</evidence>
<keyword evidence="5" id="KW-0158">Chromosome</keyword>
<reference evidence="27 28" key="1">
    <citation type="submission" date="2024-05" db="EMBL/GenBank/DDBJ databases">
        <authorList>
            <person name="Wallberg A."/>
        </authorList>
    </citation>
    <scope>NUCLEOTIDE SEQUENCE [LARGE SCALE GENOMIC DNA]</scope>
</reference>
<keyword evidence="7" id="KW-0677">Repeat</keyword>
<keyword evidence="12" id="KW-0238">DNA-binding</keyword>
<name>A0AAV2RE66_MEGNR</name>
<keyword evidence="14" id="KW-0456">Lyase</keyword>
<dbReference type="SUPFAM" id="SSF81624">
    <property type="entry name" value="N-terminal domain of MutM-like DNA repair proteins"/>
    <property type="match status" value="1"/>
</dbReference>
<keyword evidence="28" id="KW-1185">Reference proteome</keyword>
<dbReference type="Gene3D" id="2.30.30.380">
    <property type="entry name" value="Zn-finger domain of Sec23/24"/>
    <property type="match status" value="1"/>
</dbReference>
<comment type="caution">
    <text evidence="27">The sequence shown here is derived from an EMBL/GenBank/DDBJ whole genome shotgun (WGS) entry which is preliminary data.</text>
</comment>
<evidence type="ECO:0000313" key="28">
    <source>
        <dbReference type="Proteomes" id="UP001497623"/>
    </source>
</evidence>
<keyword evidence="11" id="KW-0862">Zinc</keyword>
<dbReference type="EMBL" id="CAXKWB010019785">
    <property type="protein sequence ID" value="CAL4122261.1"/>
    <property type="molecule type" value="Genomic_DNA"/>
</dbReference>
<evidence type="ECO:0000256" key="12">
    <source>
        <dbReference type="ARBA" id="ARBA00023125"/>
    </source>
</evidence>
<evidence type="ECO:0000256" key="10">
    <source>
        <dbReference type="ARBA" id="ARBA00022801"/>
    </source>
</evidence>
<dbReference type="PROSITE" id="PS51999">
    <property type="entry name" value="ZF_GRF"/>
    <property type="match status" value="2"/>
</dbReference>
<dbReference type="InterPro" id="IPR000214">
    <property type="entry name" value="Znf_DNA_glyclase/AP_lyase"/>
</dbReference>
<keyword evidence="9 23" id="KW-0863">Zinc-finger</keyword>
<comment type="similarity">
    <text evidence="3">Belongs to the FPG family.</text>
</comment>
<organism evidence="27 28">
    <name type="scientific">Meganyctiphanes norvegica</name>
    <name type="common">Northern krill</name>
    <name type="synonym">Thysanopoda norvegica</name>
    <dbReference type="NCBI Taxonomy" id="48144"/>
    <lineage>
        <taxon>Eukaryota</taxon>
        <taxon>Metazoa</taxon>
        <taxon>Ecdysozoa</taxon>
        <taxon>Arthropoda</taxon>
        <taxon>Crustacea</taxon>
        <taxon>Multicrustacea</taxon>
        <taxon>Malacostraca</taxon>
        <taxon>Eumalacostraca</taxon>
        <taxon>Eucarida</taxon>
        <taxon>Euphausiacea</taxon>
        <taxon>Euphausiidae</taxon>
        <taxon>Meganyctiphanes</taxon>
    </lineage>
</organism>
<evidence type="ECO:0000256" key="19">
    <source>
        <dbReference type="ARBA" id="ARBA00073168"/>
    </source>
</evidence>
<evidence type="ECO:0000256" key="9">
    <source>
        <dbReference type="ARBA" id="ARBA00022771"/>
    </source>
</evidence>
<dbReference type="PANTHER" id="PTHR22993:SF10">
    <property type="entry name" value="ENDONUCLEASE 8-LIKE 3"/>
    <property type="match status" value="1"/>
</dbReference>
<evidence type="ECO:0000256" key="4">
    <source>
        <dbReference type="ARBA" id="ARBA00012720"/>
    </source>
</evidence>
<dbReference type="InterPro" id="IPR035937">
    <property type="entry name" value="FPG_N"/>
</dbReference>
<feature type="domain" description="Formamidopyrimidine-DNA glycosylase catalytic" evidence="25">
    <location>
        <begin position="2"/>
        <end position="128"/>
    </location>
</feature>